<name>A0A0C3Q681_9AGAM</name>
<protein>
    <recommendedName>
        <fullName evidence="2">VWFA domain-containing protein</fullName>
    </recommendedName>
</protein>
<dbReference type="Pfam" id="PF13519">
    <property type="entry name" value="VWA_2"/>
    <property type="match status" value="1"/>
</dbReference>
<evidence type="ECO:0000313" key="4">
    <source>
        <dbReference type="Proteomes" id="UP000054248"/>
    </source>
</evidence>
<reference evidence="4" key="2">
    <citation type="submission" date="2015-01" db="EMBL/GenBank/DDBJ databases">
        <title>Evolutionary Origins and Diversification of the Mycorrhizal Mutualists.</title>
        <authorList>
            <consortium name="DOE Joint Genome Institute"/>
            <consortium name="Mycorrhizal Genomics Consortium"/>
            <person name="Kohler A."/>
            <person name="Kuo A."/>
            <person name="Nagy L.G."/>
            <person name="Floudas D."/>
            <person name="Copeland A."/>
            <person name="Barry K.W."/>
            <person name="Cichocki N."/>
            <person name="Veneault-Fourrey C."/>
            <person name="LaButti K."/>
            <person name="Lindquist E.A."/>
            <person name="Lipzen A."/>
            <person name="Lundell T."/>
            <person name="Morin E."/>
            <person name="Murat C."/>
            <person name="Riley R."/>
            <person name="Ohm R."/>
            <person name="Sun H."/>
            <person name="Tunlid A."/>
            <person name="Henrissat B."/>
            <person name="Grigoriev I.V."/>
            <person name="Hibbett D.S."/>
            <person name="Martin F."/>
        </authorList>
    </citation>
    <scope>NUCLEOTIDE SEQUENCE [LARGE SCALE GENOMIC DNA]</scope>
    <source>
        <strain evidence="4">MUT 4182</strain>
    </source>
</reference>
<dbReference type="InterPro" id="IPR036465">
    <property type="entry name" value="vWFA_dom_sf"/>
</dbReference>
<dbReference type="SUPFAM" id="SSF53300">
    <property type="entry name" value="vWA-like"/>
    <property type="match status" value="1"/>
</dbReference>
<reference evidence="3 4" key="1">
    <citation type="submission" date="2014-04" db="EMBL/GenBank/DDBJ databases">
        <authorList>
            <consortium name="DOE Joint Genome Institute"/>
            <person name="Kuo A."/>
            <person name="Girlanda M."/>
            <person name="Perotto S."/>
            <person name="Kohler A."/>
            <person name="Nagy L.G."/>
            <person name="Floudas D."/>
            <person name="Copeland A."/>
            <person name="Barry K.W."/>
            <person name="Cichocki N."/>
            <person name="Veneault-Fourrey C."/>
            <person name="LaButti K."/>
            <person name="Lindquist E.A."/>
            <person name="Lipzen A."/>
            <person name="Lundell T."/>
            <person name="Morin E."/>
            <person name="Murat C."/>
            <person name="Sun H."/>
            <person name="Tunlid A."/>
            <person name="Henrissat B."/>
            <person name="Grigoriev I.V."/>
            <person name="Hibbett D.S."/>
            <person name="Martin F."/>
            <person name="Nordberg H.P."/>
            <person name="Cantor M.N."/>
            <person name="Hua S.X."/>
        </authorList>
    </citation>
    <scope>NUCLEOTIDE SEQUENCE [LARGE SCALE GENOMIC DNA]</scope>
    <source>
        <strain evidence="3 4">MUT 4182</strain>
    </source>
</reference>
<dbReference type="HOGENOM" id="CLU_000401_0_0_1"/>
<sequence>MHPPAIPLAFSETQGISLDLLPRIPGLFRLLDLVSDGHTETIITDHDSMGAAMNTLRGGSYKTISKIDFAALDGVSIKPVGLYGSKSALTETLMMLEVVGESLAEHLRQPINRDSQLLPYLRSGIYLLLPPIPASNAQAPSLAVIYVIYWPEDETWNDDAPPTVQKNRVFFMRYLTKLAQDIRPLISEEHAAAFVWKYDNEKTRGAATSDSGSDDGLDDDDDRFVKFEVKQSSHEDKGVQQYPGFTFIHPFLGYSNPQSAIASPAHGETSQAFMLSRMHEEGTHEKKFNGPANGNWLRTELRKDHNVYLGAGITEEVVQTLFDLGAMKSEASQIYHSYKTRKKEIEPKFLEKKNAALSKLQPQWPILKKHAELLARQRFSEVYNTLHTISSKLTSEIKDSLEYLTQLSVGVPKARTALERYCGQETPTKINSHEYNSLKDRFIDVAEVLHGFVPITEEAQSLIDSIVSPDESRARSRRTNTHVFGSGRPTSDRPRFARSSLGQDDVGFLRALEQYGSQSAYRDVVQAIKNAATHRIESLIWETSNEAAGALQNLLESFSTQEALKSYCEEEFCTVMGDLCRALVPYPSKPFGIRLDDLQPIASSSPNLKFAVKGSTFTFAPAFVEHSMTQLHARREEIDLLEHDPSRIPSLSSHRTPVIRSTPLNWRVLHVQLIDQGRRILHIIESSNGIDIFLNNPRDTEFGKSRKHFPSRKDRSLFFAVDEQTCQLAVVYLDQQRSFFQAFFMDEHFEALQPRGPQYELTNLYDKGPPEIQDICFFSGIDGICILEKSGKIRVFSPQTQAFWPGSIKVSSIPVMMRAAPDGSALLLVERIQDGIGWQLRVYHQATFTENQDGIVLLLPPEFNDAIDQSFTVSSLGQRKHIFLIAHTPSKSRIISIALRISRSESHWSFRRKQLRSFEAQGVTTKHNSIVDCFAEVWERFPVVPAISRDFTASRPPPSLTFVTYSEHNDLDRIPHYFISMVQDFTRQSHKPTGRHLRHIDVRTVCSRDIRWYHSDLKPCKAGEWFVELISLIPVRIAFARDNRFLLYKDGIPREAIQQEILGREVADMIDIINLGPYEAILGSYMATRPVKVVSAMGEQSVGKSFSLNHLLDTSFVGSAMRTTEGVWLSLCPTKDQVVIALDFEGELTLPLCMSLSSYLAVPGVHSLERTEQEDMLLVLFNAAISNLVMFRNNFALNRNVSNMFTSFQASACLFDPVKNPNLFKGLLAIIIKDVVDADKKEIVEEFSSKFNQMVNTEQGENFITVLHDNQLAVMPWDVIRSKEFYTRFSKLRKYLFKQRSTHNNAGEFLLTLKTLMAKITAQDWGAIDQTLIRHRTSILQALLEQALISGQGDVGSFGELEGFKNYDTQQALGGNDTDAIFYLGTDENGRQGRLTDLLTRLGSDPARSDVDHVKSNLQEMGMRRIAHVKAWMDSNVSRFMPTDNSDIKALKRKFDELSTILLANIQRLMSLASMTAGLRIDASNRVLSAHLRNIGIRERVGCRLSMMASTCDLAASMTSEVVKRLASSQSSILVNMSALQTSINVESLANFKALISTTGDHFHVPMSAGSHSTNTMTLTAVEKSALAQFGANSVHGIAPWVTTFMGSKPEQLICASHAQIEHDTAHGSMQKTVWAIEESGDSTINTEIHRFRAKESGVSQLCSMYCRPFGRHAHIDFCRNDPGYCQEAESEHSRERILPDADFPKDWISHRLFWVRTGFKDPYSRADRDEFALCDHHCPGNFAGPSYCTLPIFHSPPIEADMSDPSQYVSSDGHLFNCRNPAMLSPLFHVIFVLDRSWSMLEQDCQPLRDQPIARRIASHNDNRFGAVLSAFYQFLLERSSAPKRDAYSVIVFNGSTEIKMTHDTTSSIDQMVENLLRIKPTGGTNFRRALVTTRQVMEESWSADRSPVVIFLSDGEGCSEREAMTELCHRAVALGYEWIIHMSSDVLPSTPILYLHTRKALSFWSISFGPHSGSLQEMADIAKETAIRVARGSGVSPVPCDFHTAINTVQLADVFSSIATSLGKTPTSLINPAAPAYARSDAPKYAQVLL</sequence>
<organism evidence="3 4">
    <name type="scientific">Tulasnella calospora MUT 4182</name>
    <dbReference type="NCBI Taxonomy" id="1051891"/>
    <lineage>
        <taxon>Eukaryota</taxon>
        <taxon>Fungi</taxon>
        <taxon>Dikarya</taxon>
        <taxon>Basidiomycota</taxon>
        <taxon>Agaricomycotina</taxon>
        <taxon>Agaricomycetes</taxon>
        <taxon>Cantharellales</taxon>
        <taxon>Tulasnellaceae</taxon>
        <taxon>Tulasnella</taxon>
    </lineage>
</organism>
<proteinExistence type="predicted"/>
<dbReference type="OrthoDB" id="2343366at2759"/>
<dbReference type="SMART" id="SM00327">
    <property type="entry name" value="VWA"/>
    <property type="match status" value="1"/>
</dbReference>
<dbReference type="SUPFAM" id="SSF52540">
    <property type="entry name" value="P-loop containing nucleoside triphosphate hydrolases"/>
    <property type="match status" value="1"/>
</dbReference>
<dbReference type="InterPro" id="IPR027417">
    <property type="entry name" value="P-loop_NTPase"/>
</dbReference>
<evidence type="ECO:0000259" key="2">
    <source>
        <dbReference type="PROSITE" id="PS50234"/>
    </source>
</evidence>
<evidence type="ECO:0000313" key="3">
    <source>
        <dbReference type="EMBL" id="KIO18759.1"/>
    </source>
</evidence>
<feature type="region of interest" description="Disordered" evidence="1">
    <location>
        <begin position="474"/>
        <end position="495"/>
    </location>
</feature>
<dbReference type="Gene3D" id="3.40.50.410">
    <property type="entry name" value="von Willebrand factor, type A domain"/>
    <property type="match status" value="1"/>
</dbReference>
<dbReference type="Proteomes" id="UP000054248">
    <property type="component" value="Unassembled WGS sequence"/>
</dbReference>
<evidence type="ECO:0000256" key="1">
    <source>
        <dbReference type="SAM" id="MobiDB-lite"/>
    </source>
</evidence>
<dbReference type="InterPro" id="IPR002035">
    <property type="entry name" value="VWF_A"/>
</dbReference>
<gene>
    <name evidence="3" type="ORF">M407DRAFT_31571</name>
</gene>
<dbReference type="Gene3D" id="3.40.50.300">
    <property type="entry name" value="P-loop containing nucleotide triphosphate hydrolases"/>
    <property type="match status" value="1"/>
</dbReference>
<dbReference type="CDD" id="cd00198">
    <property type="entry name" value="vWFA"/>
    <property type="match status" value="1"/>
</dbReference>
<keyword evidence="4" id="KW-1185">Reference proteome</keyword>
<dbReference type="EMBL" id="KN823262">
    <property type="protein sequence ID" value="KIO18759.1"/>
    <property type="molecule type" value="Genomic_DNA"/>
</dbReference>
<accession>A0A0C3Q681</accession>
<dbReference type="PROSITE" id="PS50234">
    <property type="entry name" value="VWFA"/>
    <property type="match status" value="1"/>
</dbReference>
<feature type="domain" description="VWFA" evidence="2">
    <location>
        <begin position="1790"/>
        <end position="2020"/>
    </location>
</feature>